<dbReference type="EMBL" id="AP028679">
    <property type="protein sequence ID" value="BEQ14546.1"/>
    <property type="molecule type" value="Genomic_DNA"/>
</dbReference>
<feature type="transmembrane region" description="Helical" evidence="6">
    <location>
        <begin position="12"/>
        <end position="45"/>
    </location>
</feature>
<feature type="transmembrane region" description="Helical" evidence="6">
    <location>
        <begin position="247"/>
        <end position="267"/>
    </location>
</feature>
<evidence type="ECO:0000313" key="8">
    <source>
        <dbReference type="Proteomes" id="UP001366166"/>
    </source>
</evidence>
<name>A0AAU9EKM9_9BACT</name>
<keyword evidence="3 6" id="KW-0812">Transmembrane</keyword>
<gene>
    <name evidence="7" type="ORF">FAK_16120</name>
</gene>
<dbReference type="GO" id="GO:0015658">
    <property type="term" value="F:branched-chain amino acid transmembrane transporter activity"/>
    <property type="evidence" value="ECO:0007669"/>
    <property type="project" value="InterPro"/>
</dbReference>
<sequence>MRTSKFKTAAIILLLALLVVPLFFTSTFVLHMFTLVFFYIALTAAWNIPAFGGKFSLGHAAFFGLGAYTASILYVKLGISPFIGIVAGTFVAMLGGVILTFPLIRLKGPFFTLASIAFAEVLRMVAVDWRALTNGSVGINIPFKPSWLNLTFTSGAPFYYIALGMAILVILLAWWIRSSALGYHLRAAAADEDAARALGINTARAHFLGLMWSSGLTGMIAVFYVFYNYVLEPGTAFSLPLFSLQPAMNGIIGGMGTVWGPVIGAIIMTPLGEFLRFYLGTIQQGLNFVVYGLMLIAVVNFVPGGIISLLEPWFKKKKTDEPSSADN</sequence>
<dbReference type="RefSeq" id="WP_338606250.1">
    <property type="nucleotide sequence ID" value="NZ_AP028679.1"/>
</dbReference>
<evidence type="ECO:0000256" key="1">
    <source>
        <dbReference type="ARBA" id="ARBA00004651"/>
    </source>
</evidence>
<keyword evidence="5 6" id="KW-0472">Membrane</keyword>
<keyword evidence="2" id="KW-1003">Cell membrane</keyword>
<accession>A0AAU9EKM9</accession>
<evidence type="ECO:0000256" key="5">
    <source>
        <dbReference type="ARBA" id="ARBA00023136"/>
    </source>
</evidence>
<feature type="transmembrane region" description="Helical" evidence="6">
    <location>
        <begin position="158"/>
        <end position="176"/>
    </location>
</feature>
<comment type="subcellular location">
    <subcellularLocation>
        <location evidence="1">Cell membrane</location>
        <topology evidence="1">Multi-pass membrane protein</topology>
    </subcellularLocation>
</comment>
<keyword evidence="4 6" id="KW-1133">Transmembrane helix</keyword>
<reference evidence="8" key="1">
    <citation type="journal article" date="2023" name="Arch. Microbiol.">
        <title>Desulfoferula mesophilus gen. nov. sp. nov., a mesophilic sulfate-reducing bacterium isolated from a brackish lake sediment.</title>
        <authorList>
            <person name="Watanabe T."/>
            <person name="Yabe T."/>
            <person name="Tsuji J.M."/>
            <person name="Fukui M."/>
        </authorList>
    </citation>
    <scope>NUCLEOTIDE SEQUENCE [LARGE SCALE GENOMIC DNA]</scope>
    <source>
        <strain evidence="8">12FAK</strain>
    </source>
</reference>
<dbReference type="PANTHER" id="PTHR30482:SF10">
    <property type="entry name" value="HIGH-AFFINITY BRANCHED-CHAIN AMINO ACID TRANSPORT PROTEIN BRAE"/>
    <property type="match status" value="1"/>
</dbReference>
<dbReference type="InterPro" id="IPR043428">
    <property type="entry name" value="LivM-like"/>
</dbReference>
<keyword evidence="8" id="KW-1185">Reference proteome</keyword>
<feature type="transmembrane region" description="Helical" evidence="6">
    <location>
        <begin position="82"/>
        <end position="104"/>
    </location>
</feature>
<evidence type="ECO:0000256" key="4">
    <source>
        <dbReference type="ARBA" id="ARBA00022989"/>
    </source>
</evidence>
<dbReference type="Pfam" id="PF02653">
    <property type="entry name" value="BPD_transp_2"/>
    <property type="match status" value="1"/>
</dbReference>
<dbReference type="KEGG" id="dmp:FAK_16120"/>
<proteinExistence type="predicted"/>
<evidence type="ECO:0000313" key="7">
    <source>
        <dbReference type="EMBL" id="BEQ14546.1"/>
    </source>
</evidence>
<evidence type="ECO:0000256" key="6">
    <source>
        <dbReference type="SAM" id="Phobius"/>
    </source>
</evidence>
<organism evidence="7 8">
    <name type="scientific">Desulfoferula mesophila</name>
    <dbReference type="NCBI Taxonomy" id="3058419"/>
    <lineage>
        <taxon>Bacteria</taxon>
        <taxon>Pseudomonadati</taxon>
        <taxon>Thermodesulfobacteriota</taxon>
        <taxon>Desulfarculia</taxon>
        <taxon>Desulfarculales</taxon>
        <taxon>Desulfarculaceae</taxon>
        <taxon>Desulfoferula</taxon>
    </lineage>
</organism>
<protein>
    <submittedName>
        <fullName evidence="7">Branched-chain amino acid ABC transporter permease</fullName>
    </submittedName>
</protein>
<dbReference type="CDD" id="cd06581">
    <property type="entry name" value="TM_PBP1_LivM_like"/>
    <property type="match status" value="1"/>
</dbReference>
<dbReference type="InterPro" id="IPR001851">
    <property type="entry name" value="ABC_transp_permease"/>
</dbReference>
<dbReference type="AlphaFoldDB" id="A0AAU9EKM9"/>
<feature type="transmembrane region" description="Helical" evidence="6">
    <location>
        <begin position="205"/>
        <end position="227"/>
    </location>
</feature>
<evidence type="ECO:0000256" key="2">
    <source>
        <dbReference type="ARBA" id="ARBA00022475"/>
    </source>
</evidence>
<dbReference type="GO" id="GO:0005886">
    <property type="term" value="C:plasma membrane"/>
    <property type="evidence" value="ECO:0007669"/>
    <property type="project" value="UniProtKB-SubCell"/>
</dbReference>
<dbReference type="Proteomes" id="UP001366166">
    <property type="component" value="Chromosome"/>
</dbReference>
<feature type="transmembrane region" description="Helical" evidence="6">
    <location>
        <begin position="57"/>
        <end position="75"/>
    </location>
</feature>
<feature type="transmembrane region" description="Helical" evidence="6">
    <location>
        <begin position="288"/>
        <end position="310"/>
    </location>
</feature>
<evidence type="ECO:0000256" key="3">
    <source>
        <dbReference type="ARBA" id="ARBA00022692"/>
    </source>
</evidence>
<dbReference type="PANTHER" id="PTHR30482">
    <property type="entry name" value="HIGH-AFFINITY BRANCHED-CHAIN AMINO ACID TRANSPORT SYSTEM PERMEASE"/>
    <property type="match status" value="1"/>
</dbReference>